<dbReference type="EMBL" id="BSXS01011345">
    <property type="protein sequence ID" value="GMF00289.1"/>
    <property type="molecule type" value="Genomic_DNA"/>
</dbReference>
<protein>
    <submittedName>
        <fullName evidence="1">Unnamed protein product</fullName>
    </submittedName>
</protein>
<reference evidence="1" key="1">
    <citation type="submission" date="2023-04" db="EMBL/GenBank/DDBJ databases">
        <title>Ambrosiozyma monospora NBRC 10751.</title>
        <authorList>
            <person name="Ichikawa N."/>
            <person name="Sato H."/>
            <person name="Tonouchi N."/>
        </authorList>
    </citation>
    <scope>NUCLEOTIDE SEQUENCE</scope>
    <source>
        <strain evidence="1">NBRC 10751</strain>
    </source>
</reference>
<proteinExistence type="predicted"/>
<gene>
    <name evidence="1" type="ORF">Amon02_001096600</name>
</gene>
<accession>A0ACB5U4V5</accession>
<name>A0ACB5U4V5_AMBMO</name>
<comment type="caution">
    <text evidence="1">The sequence shown here is derived from an EMBL/GenBank/DDBJ whole genome shotgun (WGS) entry which is preliminary data.</text>
</comment>
<organism evidence="1 2">
    <name type="scientific">Ambrosiozyma monospora</name>
    <name type="common">Yeast</name>
    <name type="synonym">Endomycopsis monosporus</name>
    <dbReference type="NCBI Taxonomy" id="43982"/>
    <lineage>
        <taxon>Eukaryota</taxon>
        <taxon>Fungi</taxon>
        <taxon>Dikarya</taxon>
        <taxon>Ascomycota</taxon>
        <taxon>Saccharomycotina</taxon>
        <taxon>Pichiomycetes</taxon>
        <taxon>Pichiales</taxon>
        <taxon>Pichiaceae</taxon>
        <taxon>Ambrosiozyma</taxon>
    </lineage>
</organism>
<dbReference type="Proteomes" id="UP001165064">
    <property type="component" value="Unassembled WGS sequence"/>
</dbReference>
<keyword evidence="2" id="KW-1185">Reference proteome</keyword>
<evidence type="ECO:0000313" key="2">
    <source>
        <dbReference type="Proteomes" id="UP001165064"/>
    </source>
</evidence>
<sequence length="140" mass="16084">MAQPHGQQERQSPQSIKKKNNANSWKDGPRRNLESTLKPHELPNIKDKTSVLGEEWCGLFEMDVGFQPSHYKTAMSNLIKNPNINSTVILRADVLIENKYTYDQSEKQSVEQYRNDNPEELLLDRNDNGSAEETILSLKQ</sequence>
<evidence type="ECO:0000313" key="1">
    <source>
        <dbReference type="EMBL" id="GMF00289.1"/>
    </source>
</evidence>